<evidence type="ECO:0000313" key="1">
    <source>
        <dbReference type="EMBL" id="KAG5305128.1"/>
    </source>
</evidence>
<accession>A0A8H7ZCB3</accession>
<gene>
    <name evidence="1" type="ORF">I7I52_03687</name>
</gene>
<protein>
    <submittedName>
        <fullName evidence="1">Uncharacterized protein</fullName>
    </submittedName>
</protein>
<dbReference type="VEuPathDB" id="FungiDB:I7I52_03687"/>
<sequence>MLRSFTERLMTPPTFRDSYWTQLSRRRIQHVFILTSPGMDILPLSYRRWANHFHPATLLGILLPCGCASITLTRLLTPPYLELLILARLVLY</sequence>
<dbReference type="Proteomes" id="UP000670092">
    <property type="component" value="Unassembled WGS sequence"/>
</dbReference>
<name>A0A8H7ZCB3_AJECA</name>
<evidence type="ECO:0000313" key="2">
    <source>
        <dbReference type="Proteomes" id="UP000670092"/>
    </source>
</evidence>
<dbReference type="AlphaFoldDB" id="A0A8H7ZCB3"/>
<reference evidence="1 2" key="1">
    <citation type="submission" date="2021-01" db="EMBL/GenBank/DDBJ databases">
        <title>Chromosome-level genome assembly of a human fungal pathogen reveals clustering of transcriptionally co-regulated genes.</title>
        <authorList>
            <person name="Voorhies M."/>
            <person name="Cohen S."/>
            <person name="Shea T.P."/>
            <person name="Petrus S."/>
            <person name="Munoz J.F."/>
            <person name="Poplawski S."/>
            <person name="Goldman W.E."/>
            <person name="Michael T."/>
            <person name="Cuomo C.A."/>
            <person name="Sil A."/>
            <person name="Beyhan S."/>
        </authorList>
    </citation>
    <scope>NUCLEOTIDE SEQUENCE [LARGE SCALE GENOMIC DNA]</scope>
    <source>
        <strain evidence="1 2">G184AR</strain>
    </source>
</reference>
<dbReference type="EMBL" id="JAEVHI010000001">
    <property type="protein sequence ID" value="KAG5305128.1"/>
    <property type="molecule type" value="Genomic_DNA"/>
</dbReference>
<comment type="caution">
    <text evidence="1">The sequence shown here is derived from an EMBL/GenBank/DDBJ whole genome shotgun (WGS) entry which is preliminary data.</text>
</comment>
<organism evidence="1 2">
    <name type="scientific">Ajellomyces capsulatus</name>
    <name type="common">Darling's disease fungus</name>
    <name type="synonym">Histoplasma capsulatum</name>
    <dbReference type="NCBI Taxonomy" id="5037"/>
    <lineage>
        <taxon>Eukaryota</taxon>
        <taxon>Fungi</taxon>
        <taxon>Dikarya</taxon>
        <taxon>Ascomycota</taxon>
        <taxon>Pezizomycotina</taxon>
        <taxon>Eurotiomycetes</taxon>
        <taxon>Eurotiomycetidae</taxon>
        <taxon>Onygenales</taxon>
        <taxon>Ajellomycetaceae</taxon>
        <taxon>Histoplasma</taxon>
    </lineage>
</organism>
<proteinExistence type="predicted"/>